<reference evidence="3" key="2">
    <citation type="submission" date="2023-05" db="EMBL/GenBank/DDBJ databases">
        <authorList>
            <consortium name="Lawrence Berkeley National Laboratory"/>
            <person name="Steindorff A."/>
            <person name="Hensen N."/>
            <person name="Bonometti L."/>
            <person name="Westerberg I."/>
            <person name="Brannstrom I.O."/>
            <person name="Guillou S."/>
            <person name="Cros-Aarteil S."/>
            <person name="Calhoun S."/>
            <person name="Haridas S."/>
            <person name="Kuo A."/>
            <person name="Mondo S."/>
            <person name="Pangilinan J."/>
            <person name="Riley R."/>
            <person name="Labutti K."/>
            <person name="Andreopoulos B."/>
            <person name="Lipzen A."/>
            <person name="Chen C."/>
            <person name="Yanf M."/>
            <person name="Daum C."/>
            <person name="Ng V."/>
            <person name="Clum A."/>
            <person name="Ohm R."/>
            <person name="Martin F."/>
            <person name="Silar P."/>
            <person name="Natvig D."/>
            <person name="Lalanne C."/>
            <person name="Gautier V."/>
            <person name="Ament-Velasquez S.L."/>
            <person name="Kruys A."/>
            <person name="Hutchinson M.I."/>
            <person name="Powell A.J."/>
            <person name="Barry K."/>
            <person name="Miller A.N."/>
            <person name="Grigoriev I.V."/>
            <person name="Debuchy R."/>
            <person name="Gladieux P."/>
            <person name="Thoren M.H."/>
            <person name="Johannesson H."/>
        </authorList>
    </citation>
    <scope>NUCLEOTIDE SEQUENCE</scope>
    <source>
        <strain evidence="3">CBS 141.50</strain>
    </source>
</reference>
<dbReference type="PROSITE" id="PS50297">
    <property type="entry name" value="ANK_REP_REGION"/>
    <property type="match status" value="1"/>
</dbReference>
<dbReference type="AlphaFoldDB" id="A0AAN6UUY5"/>
<evidence type="ECO:0000256" key="1">
    <source>
        <dbReference type="PROSITE-ProRule" id="PRU00023"/>
    </source>
</evidence>
<dbReference type="PROSITE" id="PS50088">
    <property type="entry name" value="ANK_REPEAT"/>
    <property type="match status" value="1"/>
</dbReference>
<dbReference type="PANTHER" id="PTHR38788:SF3">
    <property type="entry name" value="CLR5 DOMAIN-CONTAINING PROTEIN"/>
    <property type="match status" value="1"/>
</dbReference>
<dbReference type="Pfam" id="PF14420">
    <property type="entry name" value="Clr5"/>
    <property type="match status" value="1"/>
</dbReference>
<dbReference type="Gene3D" id="1.25.40.20">
    <property type="entry name" value="Ankyrin repeat-containing domain"/>
    <property type="match status" value="1"/>
</dbReference>
<protein>
    <recommendedName>
        <fullName evidence="2">Clr5 domain-containing protein</fullName>
    </recommendedName>
</protein>
<feature type="domain" description="Clr5" evidence="2">
    <location>
        <begin position="9"/>
        <end position="61"/>
    </location>
</feature>
<evidence type="ECO:0000259" key="2">
    <source>
        <dbReference type="Pfam" id="PF14420"/>
    </source>
</evidence>
<dbReference type="GeneID" id="87818849"/>
<keyword evidence="1" id="KW-0040">ANK repeat</keyword>
<keyword evidence="4" id="KW-1185">Reference proteome</keyword>
<comment type="caution">
    <text evidence="3">The sequence shown here is derived from an EMBL/GenBank/DDBJ whole genome shotgun (WGS) entry which is preliminary data.</text>
</comment>
<organism evidence="3 4">
    <name type="scientific">Dichotomopilus funicola</name>
    <dbReference type="NCBI Taxonomy" id="1934379"/>
    <lineage>
        <taxon>Eukaryota</taxon>
        <taxon>Fungi</taxon>
        <taxon>Dikarya</taxon>
        <taxon>Ascomycota</taxon>
        <taxon>Pezizomycotina</taxon>
        <taxon>Sordariomycetes</taxon>
        <taxon>Sordariomycetidae</taxon>
        <taxon>Sordariales</taxon>
        <taxon>Chaetomiaceae</taxon>
        <taxon>Dichotomopilus</taxon>
    </lineage>
</organism>
<proteinExistence type="predicted"/>
<sequence>MSLAKEPRSSDWDRYREIISDLYWRRQQKLPEVQRFMKEVYGFDANSKSYKRAFDHWCLKKNLTTEESMVMLAIMTRRRIEENKETEFIRHGKLVDNSKLHRFARRHKTDGPLPDGMGSPGPYGIQSPHNSDVALSWEPHLAAMDSPDLAPTNIGHYLGASYSPDHPVSSVGASPVYSHSPWPGPTNPDLNILAIWDQTGHPAQATWYPPSGFDPNLSLQGTLAHDTSSSRSSVHYTTVGADPSYAAGVGLDARDNWPLHRADVDNDPSYASAIWLSGVDPNSTVEGGTTPLHYAAYQRNVDMASLLPRERDHYSWEHATNNG</sequence>
<dbReference type="SUPFAM" id="SSF48403">
    <property type="entry name" value="Ankyrin repeat"/>
    <property type="match status" value="1"/>
</dbReference>
<feature type="repeat" description="ANK" evidence="1">
    <location>
        <begin position="287"/>
        <end position="307"/>
    </location>
</feature>
<dbReference type="EMBL" id="MU853654">
    <property type="protein sequence ID" value="KAK4139668.1"/>
    <property type="molecule type" value="Genomic_DNA"/>
</dbReference>
<dbReference type="InterPro" id="IPR002110">
    <property type="entry name" value="Ankyrin_rpt"/>
</dbReference>
<dbReference type="Pfam" id="PF13637">
    <property type="entry name" value="Ank_4"/>
    <property type="match status" value="1"/>
</dbReference>
<gene>
    <name evidence="3" type="ORF">C8A04DRAFT_32845</name>
</gene>
<evidence type="ECO:0000313" key="4">
    <source>
        <dbReference type="Proteomes" id="UP001302676"/>
    </source>
</evidence>
<dbReference type="InterPro" id="IPR025676">
    <property type="entry name" value="Clr5_dom"/>
</dbReference>
<dbReference type="RefSeq" id="XP_062633039.1">
    <property type="nucleotide sequence ID" value="XM_062782236.1"/>
</dbReference>
<evidence type="ECO:0000313" key="3">
    <source>
        <dbReference type="EMBL" id="KAK4139668.1"/>
    </source>
</evidence>
<reference evidence="3" key="1">
    <citation type="journal article" date="2023" name="Mol. Phylogenet. Evol.">
        <title>Genome-scale phylogeny and comparative genomics of the fungal order Sordariales.</title>
        <authorList>
            <person name="Hensen N."/>
            <person name="Bonometti L."/>
            <person name="Westerberg I."/>
            <person name="Brannstrom I.O."/>
            <person name="Guillou S."/>
            <person name="Cros-Aarteil S."/>
            <person name="Calhoun S."/>
            <person name="Haridas S."/>
            <person name="Kuo A."/>
            <person name="Mondo S."/>
            <person name="Pangilinan J."/>
            <person name="Riley R."/>
            <person name="LaButti K."/>
            <person name="Andreopoulos B."/>
            <person name="Lipzen A."/>
            <person name="Chen C."/>
            <person name="Yan M."/>
            <person name="Daum C."/>
            <person name="Ng V."/>
            <person name="Clum A."/>
            <person name="Steindorff A."/>
            <person name="Ohm R.A."/>
            <person name="Martin F."/>
            <person name="Silar P."/>
            <person name="Natvig D.O."/>
            <person name="Lalanne C."/>
            <person name="Gautier V."/>
            <person name="Ament-Velasquez S.L."/>
            <person name="Kruys A."/>
            <person name="Hutchinson M.I."/>
            <person name="Powell A.J."/>
            <person name="Barry K."/>
            <person name="Miller A.N."/>
            <person name="Grigoriev I.V."/>
            <person name="Debuchy R."/>
            <person name="Gladieux P."/>
            <person name="Hiltunen Thoren M."/>
            <person name="Johannesson H."/>
        </authorList>
    </citation>
    <scope>NUCLEOTIDE SEQUENCE</scope>
    <source>
        <strain evidence="3">CBS 141.50</strain>
    </source>
</reference>
<name>A0AAN6UUY5_9PEZI</name>
<accession>A0AAN6UUY5</accession>
<dbReference type="Proteomes" id="UP001302676">
    <property type="component" value="Unassembled WGS sequence"/>
</dbReference>
<dbReference type="InterPro" id="IPR036770">
    <property type="entry name" value="Ankyrin_rpt-contain_sf"/>
</dbReference>
<dbReference type="PANTHER" id="PTHR38788">
    <property type="entry name" value="CLR5 DOMAIN-CONTAINING PROTEIN"/>
    <property type="match status" value="1"/>
</dbReference>